<evidence type="ECO:0008006" key="3">
    <source>
        <dbReference type="Google" id="ProtNLM"/>
    </source>
</evidence>
<dbReference type="EMBL" id="NTJZ01000007">
    <property type="protein sequence ID" value="PDH33683.1"/>
    <property type="molecule type" value="Genomic_DNA"/>
</dbReference>
<accession>A0A2A5WBK3</accession>
<dbReference type="SUPFAM" id="SSF101478">
    <property type="entry name" value="ADP-ribosylglycohydrolase"/>
    <property type="match status" value="1"/>
</dbReference>
<dbReference type="AlphaFoldDB" id="A0A2A5WBK3"/>
<dbReference type="InterPro" id="IPR005502">
    <property type="entry name" value="Ribosyl_crysJ1"/>
</dbReference>
<name>A0A2A5WBK3_9GAMM</name>
<comment type="caution">
    <text evidence="1">The sequence shown here is derived from an EMBL/GenBank/DDBJ whole genome shotgun (WGS) entry which is preliminary data.</text>
</comment>
<evidence type="ECO:0000313" key="2">
    <source>
        <dbReference type="Proteomes" id="UP000219329"/>
    </source>
</evidence>
<dbReference type="InterPro" id="IPR036705">
    <property type="entry name" value="Ribosyl_crysJ1_sf"/>
</dbReference>
<dbReference type="Proteomes" id="UP000219329">
    <property type="component" value="Unassembled WGS sequence"/>
</dbReference>
<protein>
    <recommendedName>
        <fullName evidence="3">ADP-ribosylglycohydrolase family protein</fullName>
    </recommendedName>
</protein>
<organism evidence="1 2">
    <name type="scientific">OM182 bacterium MED-G28</name>
    <dbReference type="NCBI Taxonomy" id="1986256"/>
    <lineage>
        <taxon>Bacteria</taxon>
        <taxon>Pseudomonadati</taxon>
        <taxon>Pseudomonadota</taxon>
        <taxon>Gammaproteobacteria</taxon>
        <taxon>OMG group</taxon>
        <taxon>OM182 clade</taxon>
    </lineage>
</organism>
<proteinExistence type="predicted"/>
<evidence type="ECO:0000313" key="1">
    <source>
        <dbReference type="EMBL" id="PDH33683.1"/>
    </source>
</evidence>
<reference evidence="1 2" key="1">
    <citation type="submission" date="2017-08" db="EMBL/GenBank/DDBJ databases">
        <title>Fine stratification of microbial communities through a metagenomic profile of the photic zone.</title>
        <authorList>
            <person name="Haro-Moreno J.M."/>
            <person name="Lopez-Perez M."/>
            <person name="De La Torre J."/>
            <person name="Picazo A."/>
            <person name="Camacho A."/>
            <person name="Rodriguez-Valera F."/>
        </authorList>
    </citation>
    <scope>NUCLEOTIDE SEQUENCE [LARGE SCALE GENOMIC DNA]</scope>
    <source>
        <strain evidence="1">MED-G28</strain>
    </source>
</reference>
<gene>
    <name evidence="1" type="ORF">CNF02_08140</name>
</gene>
<dbReference type="Gene3D" id="1.10.4080.10">
    <property type="entry name" value="ADP-ribosylation/Crystallin J1"/>
    <property type="match status" value="1"/>
</dbReference>
<sequence>MAFDFSAAGPVRRSRMKKPGARILYHSFIAIGLLVCSIKATSQETVTMSTAMLRDKIKGAWAAQTIGVTYGFPVEFRFNSARVPEEREIPWYDGYLLETMTESPGAYDDIYMDLAFVQIFEDEGLDAPVQSFANSFAEAEYSLWFANQVARYNVLNGLTPPESGHWLNNPAADDIDFQIEADFAGLMAPGMVNSSIEVSDKIGHIMNYGDGWYGGVFIAAMYSTAFIENDIETIVQTAIDVIPEESDFHKIIDDVIALHDENPDDWNYAWEGINEEWAFTDLGPRGLMNDFNIDAKINAAWVVLGLLYGDGDFGKTMEIAARAGDDADCNPGSAAGILGTIYGYEGIPDYWMQGLDDIESMDFAHTTISLNDAYEMSFQHALQMIRREGGLVSNASVTLPVQTPEVVPFEKSFVGHFAKERRQLATGSGRDRQFVEMEDSYSFDFDGVGFAVMGTAQSLNDEDYVFEAELHVDGELVETATWPTNFVTRRFYLFWKYELPDGQHSVEVKILNPSEDANVLLDGITIYGAEELASN</sequence>
<dbReference type="Pfam" id="PF03747">
    <property type="entry name" value="ADP_ribosyl_GH"/>
    <property type="match status" value="1"/>
</dbReference>